<dbReference type="RefSeq" id="WP_377282426.1">
    <property type="nucleotide sequence ID" value="NZ_JBHRSI010000006.1"/>
</dbReference>
<evidence type="ECO:0000313" key="9">
    <source>
        <dbReference type="Proteomes" id="UP001597237"/>
    </source>
</evidence>
<dbReference type="Gene3D" id="3.40.50.620">
    <property type="entry name" value="HUPs"/>
    <property type="match status" value="1"/>
</dbReference>
<dbReference type="HAMAP" id="MF_01161">
    <property type="entry name" value="tRNA_Ile_lys_synt"/>
    <property type="match status" value="1"/>
</dbReference>
<comment type="domain">
    <text evidence="6">The N-terminal region contains the highly conserved SGGXDS motif, predicted to be a P-loop motif involved in ATP binding.</text>
</comment>
<comment type="function">
    <text evidence="6">Ligates lysine onto the cytidine present at position 34 of the AUA codon-specific tRNA(Ile) that contains the anticodon CAU, in an ATP-dependent manner. Cytidine is converted to lysidine, thus changing the amino acid specificity of the tRNA from methionine to isoleucine.</text>
</comment>
<dbReference type="CDD" id="cd01992">
    <property type="entry name" value="TilS_N"/>
    <property type="match status" value="1"/>
</dbReference>
<evidence type="ECO:0000256" key="4">
    <source>
        <dbReference type="ARBA" id="ARBA00022840"/>
    </source>
</evidence>
<evidence type="ECO:0000313" key="8">
    <source>
        <dbReference type="EMBL" id="MFD1782727.1"/>
    </source>
</evidence>
<dbReference type="EMBL" id="JBHUEY010000001">
    <property type="protein sequence ID" value="MFD1782727.1"/>
    <property type="molecule type" value="Genomic_DNA"/>
</dbReference>
<dbReference type="InterPro" id="IPR011063">
    <property type="entry name" value="TilS/TtcA_N"/>
</dbReference>
<organism evidence="8 9">
    <name type="scientific">Phenylobacterium terrae</name>
    <dbReference type="NCBI Taxonomy" id="2665495"/>
    <lineage>
        <taxon>Bacteria</taxon>
        <taxon>Pseudomonadati</taxon>
        <taxon>Pseudomonadota</taxon>
        <taxon>Alphaproteobacteria</taxon>
        <taxon>Caulobacterales</taxon>
        <taxon>Caulobacteraceae</taxon>
        <taxon>Phenylobacterium</taxon>
    </lineage>
</organism>
<feature type="domain" description="tRNA(Ile)-lysidine/2-thiocytidine synthase N-terminal" evidence="7">
    <location>
        <begin position="35"/>
        <end position="215"/>
    </location>
</feature>
<keyword evidence="6" id="KW-0963">Cytoplasm</keyword>
<feature type="binding site" evidence="6">
    <location>
        <begin position="40"/>
        <end position="45"/>
    </location>
    <ligand>
        <name>ATP</name>
        <dbReference type="ChEBI" id="CHEBI:30616"/>
    </ligand>
</feature>
<keyword evidence="2 6" id="KW-0819">tRNA processing</keyword>
<proteinExistence type="inferred from homology"/>
<evidence type="ECO:0000256" key="5">
    <source>
        <dbReference type="ARBA" id="ARBA00048539"/>
    </source>
</evidence>
<name>A0ABW4MXR5_9CAUL</name>
<dbReference type="PANTHER" id="PTHR43033:SF1">
    <property type="entry name" value="TRNA(ILE)-LYSIDINE SYNTHASE-RELATED"/>
    <property type="match status" value="1"/>
</dbReference>
<dbReference type="Proteomes" id="UP001597237">
    <property type="component" value="Unassembled WGS sequence"/>
</dbReference>
<gene>
    <name evidence="6 8" type="primary">tilS</name>
    <name evidence="8" type="ORF">ACFSC0_04920</name>
</gene>
<reference evidence="9" key="1">
    <citation type="journal article" date="2019" name="Int. J. Syst. Evol. Microbiol.">
        <title>The Global Catalogue of Microorganisms (GCM) 10K type strain sequencing project: providing services to taxonomists for standard genome sequencing and annotation.</title>
        <authorList>
            <consortium name="The Broad Institute Genomics Platform"/>
            <consortium name="The Broad Institute Genome Sequencing Center for Infectious Disease"/>
            <person name="Wu L."/>
            <person name="Ma J."/>
        </authorList>
    </citation>
    <scope>NUCLEOTIDE SEQUENCE [LARGE SCALE GENOMIC DNA]</scope>
    <source>
        <strain evidence="9">DFY28</strain>
    </source>
</reference>
<evidence type="ECO:0000256" key="6">
    <source>
        <dbReference type="HAMAP-Rule" id="MF_01161"/>
    </source>
</evidence>
<evidence type="ECO:0000259" key="7">
    <source>
        <dbReference type="Pfam" id="PF01171"/>
    </source>
</evidence>
<comment type="catalytic activity">
    <reaction evidence="5 6">
        <text>cytidine(34) in tRNA(Ile2) + L-lysine + ATP = lysidine(34) in tRNA(Ile2) + AMP + diphosphate + H(+)</text>
        <dbReference type="Rhea" id="RHEA:43744"/>
        <dbReference type="Rhea" id="RHEA-COMP:10625"/>
        <dbReference type="Rhea" id="RHEA-COMP:10670"/>
        <dbReference type="ChEBI" id="CHEBI:15378"/>
        <dbReference type="ChEBI" id="CHEBI:30616"/>
        <dbReference type="ChEBI" id="CHEBI:32551"/>
        <dbReference type="ChEBI" id="CHEBI:33019"/>
        <dbReference type="ChEBI" id="CHEBI:82748"/>
        <dbReference type="ChEBI" id="CHEBI:83665"/>
        <dbReference type="ChEBI" id="CHEBI:456215"/>
        <dbReference type="EC" id="6.3.4.19"/>
    </reaction>
</comment>
<dbReference type="InterPro" id="IPR012795">
    <property type="entry name" value="tRNA_Ile_lys_synt_N"/>
</dbReference>
<dbReference type="InterPro" id="IPR014729">
    <property type="entry name" value="Rossmann-like_a/b/a_fold"/>
</dbReference>
<evidence type="ECO:0000256" key="1">
    <source>
        <dbReference type="ARBA" id="ARBA00022598"/>
    </source>
</evidence>
<evidence type="ECO:0000256" key="3">
    <source>
        <dbReference type="ARBA" id="ARBA00022741"/>
    </source>
</evidence>
<keyword evidence="1 6" id="KW-0436">Ligase</keyword>
<comment type="similarity">
    <text evidence="6">Belongs to the tRNA(Ile)-lysidine synthase family.</text>
</comment>
<dbReference type="PANTHER" id="PTHR43033">
    <property type="entry name" value="TRNA(ILE)-LYSIDINE SYNTHASE-RELATED"/>
    <property type="match status" value="1"/>
</dbReference>
<keyword evidence="4 6" id="KW-0067">ATP-binding</keyword>
<dbReference type="EC" id="6.3.4.19" evidence="6"/>
<dbReference type="Pfam" id="PF01171">
    <property type="entry name" value="ATP_bind_3"/>
    <property type="match status" value="1"/>
</dbReference>
<dbReference type="InterPro" id="IPR012094">
    <property type="entry name" value="tRNA_Ile_lys_synt"/>
</dbReference>
<sequence length="425" mass="44439">MRRASAAHAAEPADIQTRARAALDRRLRSDAQAPIAVCFSGGGDSLALLLTASGWAQAHGRRLIALHVDHQLQPQSAAWAAWCAEAAARLDVPFRTLAWRGEKPVRGLPAAARLARHRLLAKAAREAGARVMLLGHTADDLSETLAMRAEGSTTPLAREWGPSPVWPEGRGVFLLRPLLALERAEIRAWLTALGESWIDDPANADLRYARARARAAGAQGGARAEPLGPGTADIARAVTLEAGDVMRVERDRLGQAAPEAAHAFLSAACLCAGGGERPPRGERVEALAARLRGEAGVIATLAGARIEADGESVWLTREAGEAARGGLAEMAIPAGARLVWDGRYEICTPEPAAIRRLAGAAARLSPGQQRALSAIRAGARGALPLIVAGEAVHSPLLGPSAASAAFLAHARLLAACGAVEREPDR</sequence>
<dbReference type="SUPFAM" id="SSF52402">
    <property type="entry name" value="Adenine nucleotide alpha hydrolases-like"/>
    <property type="match status" value="1"/>
</dbReference>
<dbReference type="NCBIfam" id="TIGR02432">
    <property type="entry name" value="lysidine_TilS_N"/>
    <property type="match status" value="1"/>
</dbReference>
<comment type="subcellular location">
    <subcellularLocation>
        <location evidence="6">Cytoplasm</location>
    </subcellularLocation>
</comment>
<comment type="caution">
    <text evidence="8">The sequence shown here is derived from an EMBL/GenBank/DDBJ whole genome shotgun (WGS) entry which is preliminary data.</text>
</comment>
<evidence type="ECO:0000256" key="2">
    <source>
        <dbReference type="ARBA" id="ARBA00022694"/>
    </source>
</evidence>
<accession>A0ABW4MXR5</accession>
<keyword evidence="9" id="KW-1185">Reference proteome</keyword>
<keyword evidence="3 6" id="KW-0547">Nucleotide-binding</keyword>
<dbReference type="GO" id="GO:0032267">
    <property type="term" value="F:tRNA(Ile)-lysidine synthase activity"/>
    <property type="evidence" value="ECO:0007669"/>
    <property type="project" value="UniProtKB-EC"/>
</dbReference>
<protein>
    <recommendedName>
        <fullName evidence="6">tRNA(Ile)-lysidine synthase</fullName>
        <ecNumber evidence="6">6.3.4.19</ecNumber>
    </recommendedName>
    <alternativeName>
        <fullName evidence="6">tRNA(Ile)-2-lysyl-cytidine synthase</fullName>
    </alternativeName>
    <alternativeName>
        <fullName evidence="6">tRNA(Ile)-lysidine synthetase</fullName>
    </alternativeName>
</protein>